<accession>A0A0N5A0J3</accession>
<keyword evidence="1" id="KW-0812">Transmembrane</keyword>
<organism evidence="2 3">
    <name type="scientific">Parastrongyloides trichosuri</name>
    <name type="common">Possum-specific nematode worm</name>
    <dbReference type="NCBI Taxonomy" id="131310"/>
    <lineage>
        <taxon>Eukaryota</taxon>
        <taxon>Metazoa</taxon>
        <taxon>Ecdysozoa</taxon>
        <taxon>Nematoda</taxon>
        <taxon>Chromadorea</taxon>
        <taxon>Rhabditida</taxon>
        <taxon>Tylenchina</taxon>
        <taxon>Panagrolaimomorpha</taxon>
        <taxon>Strongyloidoidea</taxon>
        <taxon>Strongyloididae</taxon>
        <taxon>Parastrongyloides</taxon>
    </lineage>
</organism>
<protein>
    <submittedName>
        <fullName evidence="3">LapA_dom domain-containing protein</fullName>
    </submittedName>
</protein>
<sequence>MLRALFFKRNYSFCSKSILLIILGILLFIVLSILSGIGLTNYGITNPVSWIVPCLALISLVISCIFATRIQIFESRQNKKIEKKRQKRKMQRKLEKKRAKEMLTKKVYTVSGQNEILSNKIESVPPSYEEVMRSV</sequence>
<feature type="transmembrane region" description="Helical" evidence="1">
    <location>
        <begin position="20"/>
        <end position="44"/>
    </location>
</feature>
<reference evidence="3" key="1">
    <citation type="submission" date="2017-02" db="UniProtKB">
        <authorList>
            <consortium name="WormBaseParasite"/>
        </authorList>
    </citation>
    <scope>IDENTIFICATION</scope>
</reference>
<evidence type="ECO:0000256" key="1">
    <source>
        <dbReference type="SAM" id="Phobius"/>
    </source>
</evidence>
<evidence type="ECO:0000313" key="2">
    <source>
        <dbReference type="Proteomes" id="UP000038045"/>
    </source>
</evidence>
<dbReference type="WBParaSite" id="PTRK_0001494000.1">
    <property type="protein sequence ID" value="PTRK_0001494000.1"/>
    <property type="gene ID" value="PTRK_0001494000"/>
</dbReference>
<dbReference type="Proteomes" id="UP000038045">
    <property type="component" value="Unplaced"/>
</dbReference>
<dbReference type="AlphaFoldDB" id="A0A0N5A0J3"/>
<feature type="transmembrane region" description="Helical" evidence="1">
    <location>
        <begin position="50"/>
        <end position="70"/>
    </location>
</feature>
<keyword evidence="2" id="KW-1185">Reference proteome</keyword>
<name>A0A0N5A0J3_PARTI</name>
<keyword evidence="1" id="KW-1133">Transmembrane helix</keyword>
<proteinExistence type="predicted"/>
<keyword evidence="1" id="KW-0472">Membrane</keyword>
<evidence type="ECO:0000313" key="3">
    <source>
        <dbReference type="WBParaSite" id="PTRK_0001494000.1"/>
    </source>
</evidence>